<organism evidence="5 6">
    <name type="scientific">Epidermidibacterium keratini</name>
    <dbReference type="NCBI Taxonomy" id="1891644"/>
    <lineage>
        <taxon>Bacteria</taxon>
        <taxon>Bacillati</taxon>
        <taxon>Actinomycetota</taxon>
        <taxon>Actinomycetes</taxon>
        <taxon>Sporichthyales</taxon>
        <taxon>Sporichthyaceae</taxon>
        <taxon>Epidermidibacterium</taxon>
    </lineage>
</organism>
<evidence type="ECO:0000259" key="4">
    <source>
        <dbReference type="Pfam" id="PF13193"/>
    </source>
</evidence>
<dbReference type="GO" id="GO:0016405">
    <property type="term" value="F:CoA-ligase activity"/>
    <property type="evidence" value="ECO:0007669"/>
    <property type="project" value="InterPro"/>
</dbReference>
<accession>A0A7L4YMK8</accession>
<dbReference type="InterPro" id="IPR011957">
    <property type="entry name" value="Benz_CoA_lig"/>
</dbReference>
<dbReference type="OrthoDB" id="9803968at2"/>
<dbReference type="InterPro" id="IPR025110">
    <property type="entry name" value="AMP-bd_C"/>
</dbReference>
<evidence type="ECO:0000259" key="3">
    <source>
        <dbReference type="Pfam" id="PF00501"/>
    </source>
</evidence>
<evidence type="ECO:0000256" key="2">
    <source>
        <dbReference type="SAM" id="MobiDB-lite"/>
    </source>
</evidence>
<dbReference type="NCBIfam" id="TIGR02262">
    <property type="entry name" value="benz_CoA_lig"/>
    <property type="match status" value="1"/>
</dbReference>
<dbReference type="RefSeq" id="WP_159544630.1">
    <property type="nucleotide sequence ID" value="NZ_CP047156.1"/>
</dbReference>
<gene>
    <name evidence="5" type="ORF">EK0264_08370</name>
</gene>
<dbReference type="Gene3D" id="2.30.38.10">
    <property type="entry name" value="Luciferase, Domain 3"/>
    <property type="match status" value="1"/>
</dbReference>
<protein>
    <submittedName>
        <fullName evidence="5">Benzoate-CoA ligase family protein</fullName>
    </submittedName>
</protein>
<keyword evidence="1 5" id="KW-0436">Ligase</keyword>
<sequence length="527" mass="55775">MGFNAADYLITRNVEAGRGSTTAVRGSEELSYAELDQRVGEVAAAYRALGLRRDDRVLMVMSDDIPMLTAILGAFRAGVVAVPVSTMLTGGELGTILADSGARVIISTPEFDDAVATAITAAPEVEVAIRVGGPADPSATARALGWDEFLAAGAGGDTASAPTSDDSWALWLYTSGTTGTPKAAMHRHANIRHVCQTYGERVLGITEDDVCLSVAKMFFAYGIGNSVFFPFSVGATSVLVPQRPTPDGIADAVRTHQPTLFYGVPTFFAALLAADLPEDTFASVRMGTSAGEPLPAPLQQRFKERFGVDILDGIGSTEALHIFLSNQPGDIQPGTTGVAVPGYAVEIRDEAGNPVTAGTPGALFVRGESIALGYWRRTDASRQMFQGEWLSTGDTYVQTDDGYYQCLGRNSDMIKAGGIWVSPAEVESRLLAHPSVEQAAVVGIEDSEGLVKPVAAVTATGVTEQELIDWCRDGMAHFKAPRAIHFVDDLPKTATGKLQRFKVREQFAETPAPLTSSQPPAEVGESA</sequence>
<dbReference type="EMBL" id="CP047156">
    <property type="protein sequence ID" value="QHC00292.1"/>
    <property type="molecule type" value="Genomic_DNA"/>
</dbReference>
<dbReference type="GO" id="GO:0005524">
    <property type="term" value="F:ATP binding"/>
    <property type="evidence" value="ECO:0007669"/>
    <property type="project" value="InterPro"/>
</dbReference>
<feature type="domain" description="AMP-dependent synthetase/ligase" evidence="3">
    <location>
        <begin position="18"/>
        <end position="375"/>
    </location>
</feature>
<dbReference type="AlphaFoldDB" id="A0A7L4YMK8"/>
<dbReference type="PANTHER" id="PTHR43352">
    <property type="entry name" value="ACETYL-COA SYNTHETASE"/>
    <property type="match status" value="1"/>
</dbReference>
<evidence type="ECO:0000313" key="5">
    <source>
        <dbReference type="EMBL" id="QHC00292.1"/>
    </source>
</evidence>
<feature type="region of interest" description="Disordered" evidence="2">
    <location>
        <begin position="508"/>
        <end position="527"/>
    </location>
</feature>
<dbReference type="GO" id="GO:0016878">
    <property type="term" value="F:acid-thiol ligase activity"/>
    <property type="evidence" value="ECO:0007669"/>
    <property type="project" value="TreeGrafter"/>
</dbReference>
<dbReference type="Pfam" id="PF00501">
    <property type="entry name" value="AMP-binding"/>
    <property type="match status" value="1"/>
</dbReference>
<dbReference type="PANTHER" id="PTHR43352:SF1">
    <property type="entry name" value="ANTHRANILATE--COA LIGASE"/>
    <property type="match status" value="1"/>
</dbReference>
<dbReference type="Gene3D" id="3.40.50.12820">
    <property type="match status" value="1"/>
</dbReference>
<dbReference type="InterPro" id="IPR045851">
    <property type="entry name" value="AMP-bd_C_sf"/>
</dbReference>
<reference evidence="5 6" key="1">
    <citation type="journal article" date="2018" name="Int. J. Syst. Evol. Microbiol.">
        <title>Epidermidibacterium keratini gen. nov., sp. nov., a member of the family Sporichthyaceae, isolated from keratin epidermis.</title>
        <authorList>
            <person name="Lee D.G."/>
            <person name="Trujillo M.E."/>
            <person name="Kang S."/>
            <person name="Nam J.J."/>
            <person name="Kim Y.J."/>
        </authorList>
    </citation>
    <scope>NUCLEOTIDE SEQUENCE [LARGE SCALE GENOMIC DNA]</scope>
    <source>
        <strain evidence="5 6">EPI-7</strain>
    </source>
</reference>
<dbReference type="KEGG" id="eke:EK0264_08370"/>
<proteinExistence type="predicted"/>
<keyword evidence="6" id="KW-1185">Reference proteome</keyword>
<evidence type="ECO:0000313" key="6">
    <source>
        <dbReference type="Proteomes" id="UP000463857"/>
    </source>
</evidence>
<feature type="domain" description="AMP-binding enzyme C-terminal" evidence="4">
    <location>
        <begin position="425"/>
        <end position="497"/>
    </location>
</feature>
<dbReference type="GO" id="GO:0044550">
    <property type="term" value="P:secondary metabolite biosynthetic process"/>
    <property type="evidence" value="ECO:0007669"/>
    <property type="project" value="TreeGrafter"/>
</dbReference>
<dbReference type="InterPro" id="IPR000873">
    <property type="entry name" value="AMP-dep_synth/lig_dom"/>
</dbReference>
<name>A0A7L4YMK8_9ACTN</name>
<dbReference type="Gene3D" id="3.30.300.30">
    <property type="match status" value="1"/>
</dbReference>
<dbReference type="Proteomes" id="UP000463857">
    <property type="component" value="Chromosome"/>
</dbReference>
<dbReference type="SUPFAM" id="SSF56801">
    <property type="entry name" value="Acetyl-CoA synthetase-like"/>
    <property type="match status" value="1"/>
</dbReference>
<dbReference type="InParanoid" id="A0A7L4YMK8"/>
<evidence type="ECO:0000256" key="1">
    <source>
        <dbReference type="ARBA" id="ARBA00022598"/>
    </source>
</evidence>
<dbReference type="Pfam" id="PF13193">
    <property type="entry name" value="AMP-binding_C"/>
    <property type="match status" value="1"/>
</dbReference>
<dbReference type="Gene3D" id="3.40.50.980">
    <property type="match status" value="1"/>
</dbReference>